<organism evidence="7 8">
    <name type="scientific">Anaerolinea thermolimosa</name>
    <dbReference type="NCBI Taxonomy" id="229919"/>
    <lineage>
        <taxon>Bacteria</taxon>
        <taxon>Bacillati</taxon>
        <taxon>Chloroflexota</taxon>
        <taxon>Anaerolineae</taxon>
        <taxon>Anaerolineales</taxon>
        <taxon>Anaerolineaceae</taxon>
        <taxon>Anaerolinea</taxon>
    </lineage>
</organism>
<keyword evidence="2" id="KW-0813">Transport</keyword>
<evidence type="ECO:0000256" key="2">
    <source>
        <dbReference type="ARBA" id="ARBA00022448"/>
    </source>
</evidence>
<dbReference type="STRING" id="229919.GCA_001050195_02540"/>
<feature type="region of interest" description="Disordered" evidence="4">
    <location>
        <begin position="27"/>
        <end position="69"/>
    </location>
</feature>
<protein>
    <submittedName>
        <fullName evidence="7">ABC transporter substrate-binding protein</fullName>
    </submittedName>
</protein>
<feature type="chain" id="PRO_5017586698" evidence="5">
    <location>
        <begin position="22"/>
        <end position="858"/>
    </location>
</feature>
<dbReference type="GO" id="GO:1904680">
    <property type="term" value="F:peptide transmembrane transporter activity"/>
    <property type="evidence" value="ECO:0007669"/>
    <property type="project" value="TreeGrafter"/>
</dbReference>
<evidence type="ECO:0000259" key="6">
    <source>
        <dbReference type="Pfam" id="PF00496"/>
    </source>
</evidence>
<gene>
    <name evidence="7" type="ORF">DEQ80_08695</name>
</gene>
<reference evidence="7 8" key="1">
    <citation type="journal article" date="2018" name="Nat. Biotechnol.">
        <title>A standardized bacterial taxonomy based on genome phylogeny substantially revises the tree of life.</title>
        <authorList>
            <person name="Parks D.H."/>
            <person name="Chuvochina M."/>
            <person name="Waite D.W."/>
            <person name="Rinke C."/>
            <person name="Skarshewski A."/>
            <person name="Chaumeil P.A."/>
            <person name="Hugenholtz P."/>
        </authorList>
    </citation>
    <scope>NUCLEOTIDE SEQUENCE [LARGE SCALE GENOMIC DNA]</scope>
    <source>
        <strain evidence="7">UBA8781</strain>
    </source>
</reference>
<accession>A0A3D1JHD1</accession>
<dbReference type="InterPro" id="IPR000914">
    <property type="entry name" value="SBP_5_dom"/>
</dbReference>
<evidence type="ECO:0000313" key="8">
    <source>
        <dbReference type="Proteomes" id="UP000264141"/>
    </source>
</evidence>
<dbReference type="Gene3D" id="3.40.190.10">
    <property type="entry name" value="Periplasmic binding protein-like II"/>
    <property type="match status" value="1"/>
</dbReference>
<dbReference type="Pfam" id="PF00496">
    <property type="entry name" value="SBP_bac_5"/>
    <property type="match status" value="1"/>
</dbReference>
<dbReference type="OrthoDB" id="48849at2"/>
<dbReference type="AlphaFoldDB" id="A0A3D1JHD1"/>
<comment type="caution">
    <text evidence="7">The sequence shown here is derived from an EMBL/GenBank/DDBJ whole genome shotgun (WGS) entry which is preliminary data.</text>
</comment>
<dbReference type="Proteomes" id="UP000264141">
    <property type="component" value="Unassembled WGS sequence"/>
</dbReference>
<evidence type="ECO:0000256" key="3">
    <source>
        <dbReference type="ARBA" id="ARBA00022729"/>
    </source>
</evidence>
<keyword evidence="3 5" id="KW-0732">Signal</keyword>
<proteinExistence type="inferred from homology"/>
<dbReference type="RefSeq" id="WP_062194397.1">
    <property type="nucleotide sequence ID" value="NZ_DF967965.1"/>
</dbReference>
<dbReference type="PROSITE" id="PS51257">
    <property type="entry name" value="PROKAR_LIPOPROTEIN"/>
    <property type="match status" value="1"/>
</dbReference>
<dbReference type="EMBL" id="DPBP01000033">
    <property type="protein sequence ID" value="HCE17922.1"/>
    <property type="molecule type" value="Genomic_DNA"/>
</dbReference>
<comment type="similarity">
    <text evidence="1">Belongs to the bacterial solute-binding protein 5 family.</text>
</comment>
<evidence type="ECO:0000256" key="1">
    <source>
        <dbReference type="ARBA" id="ARBA00005695"/>
    </source>
</evidence>
<feature type="domain" description="Solute-binding protein family 5" evidence="6">
    <location>
        <begin position="75"/>
        <end position="305"/>
    </location>
</feature>
<dbReference type="PANTHER" id="PTHR30290">
    <property type="entry name" value="PERIPLASMIC BINDING COMPONENT OF ABC TRANSPORTER"/>
    <property type="match status" value="1"/>
</dbReference>
<feature type="compositionally biased region" description="Low complexity" evidence="4">
    <location>
        <begin position="28"/>
        <end position="66"/>
    </location>
</feature>
<sequence length="858" mass="95067">MKQNKLMLVLGLIVIASMVLSACGGGAATQAPTQAQPTQPAATEAPTVAPTEAPTEAPTATPTEAPRTTRKGGWLDEIVFTVVDAASAVTQLKAGAIDIYANGLSSADLPSIKEAGLEYATANGLYYDLLFNPAEFKNGELNPFSNRKIREAMNWLVDRNYINQEVYAGGALPKWFAITTQFPDYADLADTARALEAKYAYNPDKAKEVITAEMEAMGAKLVDGKWTYNGKPVTLIFLIRPDSDGTRKPIGDYVANQLESIGFTVDRQYKKSSEASPIWIGSQPDEGKWHLYTAAWSATILDRDQSNIFQEMYLPTSAQGIPVFLANKPDPEFQKVGDDLANAKYNTLEERHELMKRALELSLQDSLQVFLIDGKNYIPYVKGLQTTADLAAGVEGAQVWPYTTRWMDKEGGQLKWATQGLFGDPWNPIGGSNWAYDQGAIRATQSGDVMYDPFTGLVWPLRIEKAEVVAQEGLPIGKTHDWVDLKFEKEIKVPADAWVDWNAKDQKFITVGEKFPDGLTAKRKTTVYYPADLFKTVKWHDGSPVSLGDFIMTLIMTFDRAKQESPIYDEQAVPTFELFIQDFKGYKIVSTDPLVIEYYSDTYQLDAELNIPVLWPTYSFGEGAWDVLAIANLAEANGELAYSTDKAGQKQIEWTSFVGGPSLEILAKYLDKALSESYIPYAPTMSQYVTPEEAKARYEALKAWYGEHNHFWVGTGPYYLDKAFLTEKSLTLKHFADYPDLADRWSNFGEPKLADVTLDGPGQVKIGEEATFEVAVTFKDEPYPQAEIKQVKYLLYNAKNEIVSVADAQFVEDGKYTITLSAEDTAKLEAGSNKLEVAVVPLVVSVPTFSSIDFVTAP</sequence>
<dbReference type="PANTHER" id="PTHR30290:SF9">
    <property type="entry name" value="OLIGOPEPTIDE-BINDING PROTEIN APPA"/>
    <property type="match status" value="1"/>
</dbReference>
<name>A0A3D1JHD1_9CHLR</name>
<dbReference type="Gene3D" id="3.10.105.10">
    <property type="entry name" value="Dipeptide-binding Protein, Domain 3"/>
    <property type="match status" value="1"/>
</dbReference>
<evidence type="ECO:0000256" key="5">
    <source>
        <dbReference type="SAM" id="SignalP"/>
    </source>
</evidence>
<dbReference type="SUPFAM" id="SSF53850">
    <property type="entry name" value="Periplasmic binding protein-like II"/>
    <property type="match status" value="2"/>
</dbReference>
<dbReference type="GO" id="GO:0015833">
    <property type="term" value="P:peptide transport"/>
    <property type="evidence" value="ECO:0007669"/>
    <property type="project" value="TreeGrafter"/>
</dbReference>
<dbReference type="InterPro" id="IPR039424">
    <property type="entry name" value="SBP_5"/>
</dbReference>
<evidence type="ECO:0000256" key="4">
    <source>
        <dbReference type="SAM" id="MobiDB-lite"/>
    </source>
</evidence>
<feature type="signal peptide" evidence="5">
    <location>
        <begin position="1"/>
        <end position="21"/>
    </location>
</feature>
<evidence type="ECO:0000313" key="7">
    <source>
        <dbReference type="EMBL" id="HCE17922.1"/>
    </source>
</evidence>